<keyword evidence="1" id="KW-0472">Membrane</keyword>
<dbReference type="AlphaFoldDB" id="A0A238XWX3"/>
<sequence length="187" mass="20164">MPVSDEAVTEQLVRTYDHTDDAGRAVVEVVATPREVDGQLHVPIEVLTTGERTELTFELPHAWSDAYPLVRLLESVGYGPGGVDMLVGERFPVVRRGGELRPALPDGRTTERDRGELTRQAVRRTGEYAAAVATFTLVIVVGAVVAALMAAVLVTPGLVTPLAITAAMLVALITRRWRPTATSIRTV</sequence>
<dbReference type="EMBL" id="FZNQ01000024">
    <property type="protein sequence ID" value="SNR63021.1"/>
    <property type="molecule type" value="Genomic_DNA"/>
</dbReference>
<feature type="transmembrane region" description="Helical" evidence="1">
    <location>
        <begin position="128"/>
        <end position="152"/>
    </location>
</feature>
<evidence type="ECO:0000313" key="2">
    <source>
        <dbReference type="EMBL" id="SNR63021.1"/>
    </source>
</evidence>
<protein>
    <submittedName>
        <fullName evidence="2">Uncharacterized protein</fullName>
    </submittedName>
</protein>
<evidence type="ECO:0000256" key="1">
    <source>
        <dbReference type="SAM" id="Phobius"/>
    </source>
</evidence>
<evidence type="ECO:0000313" key="3">
    <source>
        <dbReference type="Proteomes" id="UP000198397"/>
    </source>
</evidence>
<organism evidence="2 3">
    <name type="scientific">Halorubrum vacuolatum</name>
    <name type="common">Natronobacterium vacuolatum</name>
    <dbReference type="NCBI Taxonomy" id="63740"/>
    <lineage>
        <taxon>Archaea</taxon>
        <taxon>Methanobacteriati</taxon>
        <taxon>Methanobacteriota</taxon>
        <taxon>Stenosarchaea group</taxon>
        <taxon>Halobacteria</taxon>
        <taxon>Halobacteriales</taxon>
        <taxon>Haloferacaceae</taxon>
        <taxon>Halorubrum</taxon>
    </lineage>
</organism>
<keyword evidence="1" id="KW-0812">Transmembrane</keyword>
<proteinExistence type="predicted"/>
<feature type="transmembrane region" description="Helical" evidence="1">
    <location>
        <begin position="158"/>
        <end position="175"/>
    </location>
</feature>
<keyword evidence="3" id="KW-1185">Reference proteome</keyword>
<keyword evidence="1" id="KW-1133">Transmembrane helix</keyword>
<gene>
    <name evidence="2" type="ORF">SAMN06264855_12421</name>
</gene>
<reference evidence="2 3" key="1">
    <citation type="submission" date="2017-06" db="EMBL/GenBank/DDBJ databases">
        <authorList>
            <person name="Kim H.J."/>
            <person name="Triplett B.A."/>
        </authorList>
    </citation>
    <scope>NUCLEOTIDE SEQUENCE [LARGE SCALE GENOMIC DNA]</scope>
    <source>
        <strain evidence="2 3">DSM 8800</strain>
    </source>
</reference>
<accession>A0A238XWX3</accession>
<name>A0A238XWX3_HALVU</name>
<dbReference type="Proteomes" id="UP000198397">
    <property type="component" value="Unassembled WGS sequence"/>
</dbReference>